<dbReference type="AlphaFoldDB" id="A0A8S3SQG4"/>
<dbReference type="Proteomes" id="UP000683360">
    <property type="component" value="Unassembled WGS sequence"/>
</dbReference>
<organism evidence="2 3">
    <name type="scientific">Mytilus edulis</name>
    <name type="common">Blue mussel</name>
    <dbReference type="NCBI Taxonomy" id="6550"/>
    <lineage>
        <taxon>Eukaryota</taxon>
        <taxon>Metazoa</taxon>
        <taxon>Spiralia</taxon>
        <taxon>Lophotrochozoa</taxon>
        <taxon>Mollusca</taxon>
        <taxon>Bivalvia</taxon>
        <taxon>Autobranchia</taxon>
        <taxon>Pteriomorphia</taxon>
        <taxon>Mytilida</taxon>
        <taxon>Mytiloidea</taxon>
        <taxon>Mytilidae</taxon>
        <taxon>Mytilinae</taxon>
        <taxon>Mytilus</taxon>
    </lineage>
</organism>
<accession>A0A8S3SQG4</accession>
<dbReference type="EMBL" id="CAJPWZ010001622">
    <property type="protein sequence ID" value="CAG2219081.1"/>
    <property type="molecule type" value="Genomic_DNA"/>
</dbReference>
<proteinExistence type="predicted"/>
<reference evidence="2" key="1">
    <citation type="submission" date="2021-03" db="EMBL/GenBank/DDBJ databases">
        <authorList>
            <person name="Bekaert M."/>
        </authorList>
    </citation>
    <scope>NUCLEOTIDE SEQUENCE</scope>
</reference>
<gene>
    <name evidence="2" type="ORF">MEDL_32632</name>
</gene>
<feature type="coiled-coil region" evidence="1">
    <location>
        <begin position="54"/>
        <end position="120"/>
    </location>
</feature>
<sequence length="341" mass="38939">MATSADVNTPKEEPLKEDFSDLLTCTICLETFKQPKKCEQVITIDKAVAGVKESTKAKELMKKLKETSKKLEEIICSRKQNTTNFEGEIDGVLVEIGHIREKINKKLDDLEKRIREEVNSNFISGIFFNDDIIITDYEKNRIVCHDNTGKQTEVLNIPNYPTDITKVNDQKIFIINVKPLILAKTLDTKVPTWGLCLVENEYITANSNTIYWLNAETGAKIKELATGADTRFVTCYKKNEYVYMNNTNSIKLESADGKGFQYTDSKLLSYSYNQEIDKEWNIYVVGYSSNNIHQLTPAGQLIRIIPVSDIDNTITGHPWVMRYKRNTNRFLSKFNGSKGQC</sequence>
<evidence type="ECO:0000313" key="2">
    <source>
        <dbReference type="EMBL" id="CAG2219081.1"/>
    </source>
</evidence>
<dbReference type="OrthoDB" id="128536at2759"/>
<keyword evidence="1" id="KW-0175">Coiled coil</keyword>
<evidence type="ECO:0000256" key="1">
    <source>
        <dbReference type="SAM" id="Coils"/>
    </source>
</evidence>
<keyword evidence="3" id="KW-1185">Reference proteome</keyword>
<comment type="caution">
    <text evidence="2">The sequence shown here is derived from an EMBL/GenBank/DDBJ whole genome shotgun (WGS) entry which is preliminary data.</text>
</comment>
<name>A0A8S3SQG4_MYTED</name>
<dbReference type="SUPFAM" id="SSF101898">
    <property type="entry name" value="NHL repeat"/>
    <property type="match status" value="1"/>
</dbReference>
<protein>
    <submittedName>
        <fullName evidence="2">Uncharacterized protein</fullName>
    </submittedName>
</protein>
<evidence type="ECO:0000313" key="3">
    <source>
        <dbReference type="Proteomes" id="UP000683360"/>
    </source>
</evidence>